<evidence type="ECO:0000313" key="2">
    <source>
        <dbReference type="EMBL" id="QOP41941.1"/>
    </source>
</evidence>
<feature type="transmembrane region" description="Helical" evidence="1">
    <location>
        <begin position="12"/>
        <end position="35"/>
    </location>
</feature>
<proteinExistence type="predicted"/>
<protein>
    <recommendedName>
        <fullName evidence="4">Type II secretion system protein</fullName>
    </recommendedName>
</protein>
<dbReference type="RefSeq" id="WP_193113262.1">
    <property type="nucleotide sequence ID" value="NZ_CP041165.1"/>
</dbReference>
<evidence type="ECO:0000256" key="1">
    <source>
        <dbReference type="SAM" id="Phobius"/>
    </source>
</evidence>
<dbReference type="Proteomes" id="UP000593910">
    <property type="component" value="Chromosome"/>
</dbReference>
<keyword evidence="1" id="KW-0812">Transmembrane</keyword>
<keyword evidence="3" id="KW-1185">Reference proteome</keyword>
<evidence type="ECO:0008006" key="4">
    <source>
        <dbReference type="Google" id="ProtNLM"/>
    </source>
</evidence>
<dbReference type="EMBL" id="CP041165">
    <property type="protein sequence ID" value="QOP41941.1"/>
    <property type="molecule type" value="Genomic_DNA"/>
</dbReference>
<sequence>MQRKNNILNKHRNGLAMIMAIIIMVALGTIGALSLKLISQTTKTTTDIYLYEQASIYAKSAAELALLDIAKYGCSNNYDVTFGNSTEIQYDANVTMQYIYTNNSGPAGCNIYTQTTPVTTTEQNGSVMMDITVTLSDENLTTEPIRYFRRTIQKL</sequence>
<name>A0A7M1AWV7_9BACT</name>
<keyword evidence="1" id="KW-1133">Transmembrane helix</keyword>
<organism evidence="2 3">
    <name type="scientific">Sulfurimonas marina</name>
    <dbReference type="NCBI Taxonomy" id="2590551"/>
    <lineage>
        <taxon>Bacteria</taxon>
        <taxon>Pseudomonadati</taxon>
        <taxon>Campylobacterota</taxon>
        <taxon>Epsilonproteobacteria</taxon>
        <taxon>Campylobacterales</taxon>
        <taxon>Sulfurimonadaceae</taxon>
        <taxon>Sulfurimonas</taxon>
    </lineage>
</organism>
<reference evidence="2 3" key="1">
    <citation type="submission" date="2019-06" db="EMBL/GenBank/DDBJ databases">
        <title>Sulfurimonas gotlandica sp. nov., a chemoautotrophic and psychrotolerant epsilonproteobacterium isolated from a pelagic redoxcline, and an emended description of the genus Sulfurimonas.</title>
        <authorList>
            <person name="Wang S."/>
            <person name="Jiang L."/>
            <person name="Shao Z."/>
        </authorList>
    </citation>
    <scope>NUCLEOTIDE SEQUENCE [LARGE SCALE GENOMIC DNA]</scope>
    <source>
        <strain evidence="2 3">B2</strain>
    </source>
</reference>
<dbReference type="AlphaFoldDB" id="A0A7M1AWV7"/>
<accession>A0A7M1AWV7</accession>
<dbReference type="KEGG" id="smax:FJR03_09425"/>
<gene>
    <name evidence="2" type="ORF">FJR03_09425</name>
</gene>
<keyword evidence="1" id="KW-0472">Membrane</keyword>
<evidence type="ECO:0000313" key="3">
    <source>
        <dbReference type="Proteomes" id="UP000593910"/>
    </source>
</evidence>